<accession>A0AAV7XDM9</accession>
<reference evidence="2" key="1">
    <citation type="submission" date="2022-12" db="EMBL/GenBank/DDBJ databases">
        <title>Chromosome-level genome assembly of the bean flower thrips Megalurothrips usitatus.</title>
        <authorList>
            <person name="Ma L."/>
            <person name="Liu Q."/>
            <person name="Li H."/>
            <person name="Cai W."/>
        </authorList>
    </citation>
    <scope>NUCLEOTIDE SEQUENCE</scope>
    <source>
        <strain evidence="2">Cailab_2022a</strain>
    </source>
</reference>
<feature type="chain" id="PRO_5043608459" evidence="1">
    <location>
        <begin position="27"/>
        <end position="165"/>
    </location>
</feature>
<keyword evidence="1" id="KW-0732">Signal</keyword>
<organism evidence="2 3">
    <name type="scientific">Megalurothrips usitatus</name>
    <name type="common">bean blossom thrips</name>
    <dbReference type="NCBI Taxonomy" id="439358"/>
    <lineage>
        <taxon>Eukaryota</taxon>
        <taxon>Metazoa</taxon>
        <taxon>Ecdysozoa</taxon>
        <taxon>Arthropoda</taxon>
        <taxon>Hexapoda</taxon>
        <taxon>Insecta</taxon>
        <taxon>Pterygota</taxon>
        <taxon>Neoptera</taxon>
        <taxon>Paraneoptera</taxon>
        <taxon>Thysanoptera</taxon>
        <taxon>Terebrantia</taxon>
        <taxon>Thripoidea</taxon>
        <taxon>Thripidae</taxon>
        <taxon>Megalurothrips</taxon>
    </lineage>
</organism>
<proteinExistence type="predicted"/>
<feature type="signal peptide" evidence="1">
    <location>
        <begin position="1"/>
        <end position="26"/>
    </location>
</feature>
<name>A0AAV7XDM9_9NEOP</name>
<dbReference type="Proteomes" id="UP001075354">
    <property type="component" value="Chromosome 11"/>
</dbReference>
<evidence type="ECO:0000313" key="3">
    <source>
        <dbReference type="Proteomes" id="UP001075354"/>
    </source>
</evidence>
<gene>
    <name evidence="2" type="ORF">ONE63_001785</name>
</gene>
<sequence>MATMTAALTALLVGAVLLQLQGPAEATDAHRHRAHDGGRGHAAAADTLPEVLDVSQDVEEAPCATDVADVSGESVMIARCRATCLQKFSTSSSDASVQRTSHSDSMMCWEYCGKLRKGPKTLASVCKDEYLCVSITCCRMYCVSVRGIGPQALGVVVALCLAFDL</sequence>
<dbReference type="AlphaFoldDB" id="A0AAV7XDM9"/>
<evidence type="ECO:0000313" key="2">
    <source>
        <dbReference type="EMBL" id="KAJ1522605.1"/>
    </source>
</evidence>
<protein>
    <submittedName>
        <fullName evidence="2">Uncharacterized protein</fullName>
    </submittedName>
</protein>
<keyword evidence="3" id="KW-1185">Reference proteome</keyword>
<evidence type="ECO:0000256" key="1">
    <source>
        <dbReference type="SAM" id="SignalP"/>
    </source>
</evidence>
<comment type="caution">
    <text evidence="2">The sequence shown here is derived from an EMBL/GenBank/DDBJ whole genome shotgun (WGS) entry which is preliminary data.</text>
</comment>
<dbReference type="EMBL" id="JAPTSV010000011">
    <property type="protein sequence ID" value="KAJ1522605.1"/>
    <property type="molecule type" value="Genomic_DNA"/>
</dbReference>